<dbReference type="InterPro" id="IPR020781">
    <property type="entry name" value="ATPase_OSCP/d_CS"/>
</dbReference>
<dbReference type="GO" id="GO:0016787">
    <property type="term" value="F:hydrolase activity"/>
    <property type="evidence" value="ECO:0007669"/>
    <property type="project" value="UniProtKB-KW"/>
</dbReference>
<dbReference type="HAMAP" id="MF_01416">
    <property type="entry name" value="ATP_synth_delta_bact"/>
    <property type="match status" value="1"/>
</dbReference>
<keyword evidence="2 8" id="KW-0813">Transport</keyword>
<dbReference type="GO" id="GO:0046933">
    <property type="term" value="F:proton-transporting ATP synthase activity, rotational mechanism"/>
    <property type="evidence" value="ECO:0007669"/>
    <property type="project" value="UniProtKB-UniRule"/>
</dbReference>
<protein>
    <recommendedName>
        <fullName evidence="8">ATP synthase subunit delta</fullName>
    </recommendedName>
    <alternativeName>
        <fullName evidence="8">ATP synthase F(1) sector subunit delta</fullName>
    </alternativeName>
    <alternativeName>
        <fullName evidence="8">F-type ATPase subunit delta</fullName>
        <shortName evidence="8">F-ATPase subunit delta</shortName>
    </alternativeName>
</protein>
<dbReference type="GO" id="GO:0045259">
    <property type="term" value="C:proton-transporting ATP synthase complex"/>
    <property type="evidence" value="ECO:0007669"/>
    <property type="project" value="UniProtKB-KW"/>
</dbReference>
<dbReference type="Pfam" id="PF00213">
    <property type="entry name" value="OSCP"/>
    <property type="match status" value="1"/>
</dbReference>
<keyword evidence="6 8" id="KW-0139">CF(1)</keyword>
<evidence type="ECO:0000313" key="10">
    <source>
        <dbReference type="Proteomes" id="UP000095563"/>
    </source>
</evidence>
<evidence type="ECO:0000256" key="3">
    <source>
        <dbReference type="ARBA" id="ARBA00022781"/>
    </source>
</evidence>
<comment type="subcellular location">
    <subcellularLocation>
        <location evidence="8">Cell membrane</location>
        <topology evidence="8">Peripheral membrane protein</topology>
    </subcellularLocation>
    <subcellularLocation>
        <location evidence="1">Membrane</location>
    </subcellularLocation>
</comment>
<evidence type="ECO:0000256" key="7">
    <source>
        <dbReference type="ARBA" id="ARBA00023310"/>
    </source>
</evidence>
<evidence type="ECO:0000256" key="1">
    <source>
        <dbReference type="ARBA" id="ARBA00004370"/>
    </source>
</evidence>
<evidence type="ECO:0000313" key="9">
    <source>
        <dbReference type="EMBL" id="CUQ10070.1"/>
    </source>
</evidence>
<dbReference type="InterPro" id="IPR026015">
    <property type="entry name" value="ATP_synth_OSCP/delta_N_sf"/>
</dbReference>
<dbReference type="PATRIC" id="fig|1561.27.peg.61"/>
<evidence type="ECO:0000256" key="4">
    <source>
        <dbReference type="ARBA" id="ARBA00023065"/>
    </source>
</evidence>
<dbReference type="EMBL" id="CZBO01000003">
    <property type="protein sequence ID" value="CUQ10070.1"/>
    <property type="molecule type" value="Genomic_DNA"/>
</dbReference>
<dbReference type="Proteomes" id="UP000095563">
    <property type="component" value="Unassembled WGS sequence"/>
</dbReference>
<proteinExistence type="inferred from homology"/>
<dbReference type="Gene3D" id="1.10.520.20">
    <property type="entry name" value="N-terminal domain of the delta subunit of the F1F0-ATP synthase"/>
    <property type="match status" value="1"/>
</dbReference>
<organism evidence="9 10">
    <name type="scientific">Clostridium baratii</name>
    <dbReference type="NCBI Taxonomy" id="1561"/>
    <lineage>
        <taxon>Bacteria</taxon>
        <taxon>Bacillati</taxon>
        <taxon>Bacillota</taxon>
        <taxon>Clostridia</taxon>
        <taxon>Eubacteriales</taxon>
        <taxon>Clostridiaceae</taxon>
        <taxon>Clostridium</taxon>
    </lineage>
</organism>
<accession>A0A0F3FTZ3</accession>
<dbReference type="PANTHER" id="PTHR11910">
    <property type="entry name" value="ATP SYNTHASE DELTA CHAIN"/>
    <property type="match status" value="1"/>
</dbReference>
<dbReference type="InterPro" id="IPR000711">
    <property type="entry name" value="ATPase_OSCP/dsu"/>
</dbReference>
<reference evidence="9 10" key="1">
    <citation type="submission" date="2015-09" db="EMBL/GenBank/DDBJ databases">
        <authorList>
            <consortium name="Pathogen Informatics"/>
        </authorList>
    </citation>
    <scope>NUCLEOTIDE SEQUENCE [LARGE SCALE GENOMIC DNA]</scope>
    <source>
        <strain evidence="9 10">2789STDY5834956</strain>
    </source>
</reference>
<keyword evidence="4 8" id="KW-0406">Ion transport</keyword>
<dbReference type="GO" id="GO:0005886">
    <property type="term" value="C:plasma membrane"/>
    <property type="evidence" value="ECO:0007669"/>
    <property type="project" value="UniProtKB-SubCell"/>
</dbReference>
<keyword evidence="8" id="KW-1003">Cell membrane</keyword>
<keyword evidence="5 8" id="KW-0472">Membrane</keyword>
<keyword evidence="3 8" id="KW-0375">Hydrogen ion transport</keyword>
<evidence type="ECO:0000256" key="6">
    <source>
        <dbReference type="ARBA" id="ARBA00023196"/>
    </source>
</evidence>
<dbReference type="NCBIfam" id="TIGR01145">
    <property type="entry name" value="ATP_synt_delta"/>
    <property type="match status" value="1"/>
</dbReference>
<dbReference type="PRINTS" id="PR00125">
    <property type="entry name" value="ATPASEDELTA"/>
</dbReference>
<dbReference type="PROSITE" id="PS00389">
    <property type="entry name" value="ATPASE_DELTA"/>
    <property type="match status" value="1"/>
</dbReference>
<comment type="function">
    <text evidence="8">This protein is part of the stalk that links CF(0) to CF(1). It either transmits conformational changes from CF(0) to CF(1) or is implicated in proton conduction.</text>
</comment>
<dbReference type="RefSeq" id="WP_045723909.1">
    <property type="nucleotide sequence ID" value="NZ_AP031436.1"/>
</dbReference>
<evidence type="ECO:0000256" key="8">
    <source>
        <dbReference type="HAMAP-Rule" id="MF_01416"/>
    </source>
</evidence>
<dbReference type="GeneID" id="60852126"/>
<name>A0A0F3FTZ3_9CLOT</name>
<gene>
    <name evidence="9" type="primary">atpD_1</name>
    <name evidence="8" type="synonym">atpH</name>
    <name evidence="9" type="ORF">ERS852568_01895</name>
</gene>
<comment type="similarity">
    <text evidence="8">Belongs to the ATPase delta chain family.</text>
</comment>
<dbReference type="SUPFAM" id="SSF47928">
    <property type="entry name" value="N-terminal domain of the delta subunit of the F1F0-ATP synthase"/>
    <property type="match status" value="1"/>
</dbReference>
<keyword evidence="9" id="KW-0378">Hydrolase</keyword>
<dbReference type="NCBIfam" id="NF004403">
    <property type="entry name" value="PRK05758.2-4"/>
    <property type="match status" value="1"/>
</dbReference>
<keyword evidence="7 8" id="KW-0066">ATP synthesis</keyword>
<dbReference type="NCBIfam" id="NF004402">
    <property type="entry name" value="PRK05758.2-2"/>
    <property type="match status" value="1"/>
</dbReference>
<dbReference type="AlphaFoldDB" id="A0A0F3FTZ3"/>
<evidence type="ECO:0000256" key="2">
    <source>
        <dbReference type="ARBA" id="ARBA00022448"/>
    </source>
</evidence>
<sequence length="179" mass="21108">MYEYLDRRYALALYKVAEEKNKVDEYLQDLREICDIIDNNKELKAVIEYPQISTKQKKRIFIDIFKGKIDEELLSFLLILIEKGRILYLREKLNQFEQINLEKKNVVIAQVKSVIEMTDEQTSTLKSKLEKMYNKTVIIKHEIDKSIIGGLYVRVGNDVIDGSIKSKLDDMRALMLKRE</sequence>
<evidence type="ECO:0000256" key="5">
    <source>
        <dbReference type="ARBA" id="ARBA00023136"/>
    </source>
</evidence>
<comment type="function">
    <text evidence="8">F(1)F(0) ATP synthase produces ATP from ADP in the presence of a proton or sodium gradient. F-type ATPases consist of two structural domains, F(1) containing the extramembraneous catalytic core and F(0) containing the membrane proton channel, linked together by a central stalk and a peripheral stalk. During catalysis, ATP synthesis in the catalytic domain of F(1) is coupled via a rotary mechanism of the central stalk subunits to proton translocation.</text>
</comment>